<proteinExistence type="predicted"/>
<feature type="transmembrane region" description="Helical" evidence="1">
    <location>
        <begin position="15"/>
        <end position="35"/>
    </location>
</feature>
<name>A0A8S5UPB6_9CAUD</name>
<evidence type="ECO:0000313" key="2">
    <source>
        <dbReference type="EMBL" id="DAF96311.1"/>
    </source>
</evidence>
<accession>A0A8S5UPB6</accession>
<evidence type="ECO:0008006" key="3">
    <source>
        <dbReference type="Google" id="ProtNLM"/>
    </source>
</evidence>
<evidence type="ECO:0000256" key="1">
    <source>
        <dbReference type="SAM" id="Phobius"/>
    </source>
</evidence>
<protein>
    <recommendedName>
        <fullName evidence="3">Lipoprotein</fullName>
    </recommendedName>
</protein>
<keyword evidence="1" id="KW-0812">Transmembrane</keyword>
<dbReference type="PROSITE" id="PS51257">
    <property type="entry name" value="PROKAR_LIPOPROTEIN"/>
    <property type="match status" value="1"/>
</dbReference>
<organism evidence="2">
    <name type="scientific">Podoviridae sp. ctG4L18</name>
    <dbReference type="NCBI Taxonomy" id="2825234"/>
    <lineage>
        <taxon>Viruses</taxon>
        <taxon>Duplodnaviria</taxon>
        <taxon>Heunggongvirae</taxon>
        <taxon>Uroviricota</taxon>
        <taxon>Caudoviricetes</taxon>
    </lineage>
</organism>
<keyword evidence="1" id="KW-1133">Transmembrane helix</keyword>
<sequence length="97" mass="10781">MDKNKIHGFMDQLNLFLIGAVIGGFIGACFSANVYKGKSNKAEEKVKAYEEYYKCTETLLDSLDGTHDLDLMDTDLETDYGADYLNAKSAVDVLEVK</sequence>
<dbReference type="EMBL" id="BK016114">
    <property type="protein sequence ID" value="DAF96311.1"/>
    <property type="molecule type" value="Genomic_DNA"/>
</dbReference>
<keyword evidence="1" id="KW-0472">Membrane</keyword>
<reference evidence="2" key="1">
    <citation type="journal article" date="2021" name="Proc. Natl. Acad. Sci. U.S.A.">
        <title>A Catalog of Tens of Thousands of Viruses from Human Metagenomes Reveals Hidden Associations with Chronic Diseases.</title>
        <authorList>
            <person name="Tisza M.J."/>
            <person name="Buck C.B."/>
        </authorList>
    </citation>
    <scope>NUCLEOTIDE SEQUENCE</scope>
    <source>
        <strain evidence="2">CtG4L18</strain>
    </source>
</reference>